<evidence type="ECO:0008006" key="8">
    <source>
        <dbReference type="Google" id="ProtNLM"/>
    </source>
</evidence>
<dbReference type="SUPFAM" id="SSF46785">
    <property type="entry name" value="Winged helix' DNA-binding domain"/>
    <property type="match status" value="1"/>
</dbReference>
<keyword evidence="1" id="KW-0489">Methyltransferase</keyword>
<evidence type="ECO:0000256" key="2">
    <source>
        <dbReference type="ARBA" id="ARBA00022679"/>
    </source>
</evidence>
<dbReference type="Proteomes" id="UP001140510">
    <property type="component" value="Unassembled WGS sequence"/>
</dbReference>
<dbReference type="PROSITE" id="PS51683">
    <property type="entry name" value="SAM_OMT_II"/>
    <property type="match status" value="1"/>
</dbReference>
<dbReference type="AlphaFoldDB" id="A0A9W8ZBP4"/>
<dbReference type="GO" id="GO:0032259">
    <property type="term" value="P:methylation"/>
    <property type="evidence" value="ECO:0007669"/>
    <property type="project" value="UniProtKB-KW"/>
</dbReference>
<feature type="domain" description="O-methyltransferase dimerisation" evidence="5">
    <location>
        <begin position="87"/>
        <end position="143"/>
    </location>
</feature>
<dbReference type="GO" id="GO:0008171">
    <property type="term" value="F:O-methyltransferase activity"/>
    <property type="evidence" value="ECO:0007669"/>
    <property type="project" value="InterPro"/>
</dbReference>
<dbReference type="PANTHER" id="PTHR43712">
    <property type="entry name" value="PUTATIVE (AFU_ORTHOLOGUE AFUA_4G14580)-RELATED"/>
    <property type="match status" value="1"/>
</dbReference>
<evidence type="ECO:0000259" key="4">
    <source>
        <dbReference type="Pfam" id="PF00891"/>
    </source>
</evidence>
<proteinExistence type="predicted"/>
<keyword evidence="2" id="KW-0808">Transferase</keyword>
<evidence type="ECO:0000256" key="1">
    <source>
        <dbReference type="ARBA" id="ARBA00022603"/>
    </source>
</evidence>
<dbReference type="Pfam" id="PF08100">
    <property type="entry name" value="Dimerisation"/>
    <property type="match status" value="1"/>
</dbReference>
<evidence type="ECO:0000256" key="3">
    <source>
        <dbReference type="ARBA" id="ARBA00022691"/>
    </source>
</evidence>
<dbReference type="Gene3D" id="1.10.10.10">
    <property type="entry name" value="Winged helix-like DNA-binding domain superfamily/Winged helix DNA-binding domain"/>
    <property type="match status" value="1"/>
</dbReference>
<protein>
    <recommendedName>
        <fullName evidence="8">O-methyltransferase domain-containing protein</fullName>
    </recommendedName>
</protein>
<dbReference type="Gene3D" id="3.40.50.150">
    <property type="entry name" value="Vaccinia Virus protein VP39"/>
    <property type="match status" value="1"/>
</dbReference>
<dbReference type="OrthoDB" id="2410195at2759"/>
<keyword evidence="7" id="KW-1185">Reference proteome</keyword>
<keyword evidence="3" id="KW-0949">S-adenosyl-L-methionine</keyword>
<organism evidence="6 7">
    <name type="scientific">Didymella pomorum</name>
    <dbReference type="NCBI Taxonomy" id="749634"/>
    <lineage>
        <taxon>Eukaryota</taxon>
        <taxon>Fungi</taxon>
        <taxon>Dikarya</taxon>
        <taxon>Ascomycota</taxon>
        <taxon>Pezizomycotina</taxon>
        <taxon>Dothideomycetes</taxon>
        <taxon>Pleosporomycetidae</taxon>
        <taxon>Pleosporales</taxon>
        <taxon>Pleosporineae</taxon>
        <taxon>Didymellaceae</taxon>
        <taxon>Didymella</taxon>
    </lineage>
</organism>
<name>A0A9W8ZBP4_9PLEO</name>
<dbReference type="InterPro" id="IPR012967">
    <property type="entry name" value="COMT_dimerisation"/>
</dbReference>
<dbReference type="EMBL" id="JAPEVA010000045">
    <property type="protein sequence ID" value="KAJ4404175.1"/>
    <property type="molecule type" value="Genomic_DNA"/>
</dbReference>
<dbReference type="InterPro" id="IPR036390">
    <property type="entry name" value="WH_DNA-bd_sf"/>
</dbReference>
<gene>
    <name evidence="6" type="ORF">N0V91_006077</name>
</gene>
<dbReference type="InterPro" id="IPR029063">
    <property type="entry name" value="SAM-dependent_MTases_sf"/>
</dbReference>
<evidence type="ECO:0000313" key="7">
    <source>
        <dbReference type="Proteomes" id="UP001140510"/>
    </source>
</evidence>
<evidence type="ECO:0000259" key="5">
    <source>
        <dbReference type="Pfam" id="PF08100"/>
    </source>
</evidence>
<dbReference type="SUPFAM" id="SSF53335">
    <property type="entry name" value="S-adenosyl-L-methionine-dependent methyltransferases"/>
    <property type="match status" value="1"/>
</dbReference>
<dbReference type="InterPro" id="IPR001077">
    <property type="entry name" value="COMT_C"/>
</dbReference>
<feature type="domain" description="O-methyltransferase C-terminal" evidence="4">
    <location>
        <begin position="184"/>
        <end position="394"/>
    </location>
</feature>
<dbReference type="Pfam" id="PF00891">
    <property type="entry name" value="Methyltransf_2"/>
    <property type="match status" value="1"/>
</dbReference>
<dbReference type="InterPro" id="IPR016461">
    <property type="entry name" value="COMT-like"/>
</dbReference>
<evidence type="ECO:0000313" key="6">
    <source>
        <dbReference type="EMBL" id="KAJ4404175.1"/>
    </source>
</evidence>
<comment type="caution">
    <text evidence="6">The sequence shown here is derived from an EMBL/GenBank/DDBJ whole genome shotgun (WGS) entry which is preliminary data.</text>
</comment>
<reference evidence="6" key="1">
    <citation type="submission" date="2022-10" db="EMBL/GenBank/DDBJ databases">
        <title>Tapping the CABI collections for fungal endophytes: first genome assemblies for Collariella, Neodidymelliopsis, Ascochyta clinopodiicola, Didymella pomorum, Didymosphaeria variabile, Neocosmospora piperis and Neocucurbitaria cava.</title>
        <authorList>
            <person name="Hill R."/>
        </authorList>
    </citation>
    <scope>NUCLEOTIDE SEQUENCE</scope>
    <source>
        <strain evidence="6">IMI 355091</strain>
    </source>
</reference>
<sequence>MISKESSTLLELANEVQQLTTHIVQDLNAEGLPEPTFEFHSATIPETSKQIALRTQLNDAAQDLLRLVNGPRNDARTSVCRLYDLAAWQVACEFNLFEAVPIDSAASLEDIASKIGLDEDRTGRFLRMLASDRAFEEVAENKFKHTSRNFDFVLLTDADPRGRLDEFFKAASATSDSIKASPSVTDGKKNAFVTIHGKDLFQFYKDDGPRAARFASAMAGVSRLERHFDSLKESFAWEQISHGKVIDVGGGSGHMSISLARVFPNLELIVQDSVSMLASAAQHDFSDLNGRVTFMPHDFFTPQPVAGAAAYLLRYITHNWSDEDCIRIFRALVPALEKSAPGTPLLINDVVLPALGEASRYHDNRMRQVDIMMMLVLGAKQRTEEQFRTLLYDADSRLKIKSINGKGNMSLIEAYLDADELSSSQPSVAVSLEATPAVAGSQKRTSARF</sequence>
<dbReference type="InterPro" id="IPR036388">
    <property type="entry name" value="WH-like_DNA-bd_sf"/>
</dbReference>
<accession>A0A9W8ZBP4</accession>
<dbReference type="PANTHER" id="PTHR43712:SF16">
    <property type="entry name" value="O-METHYLTRANSFERASE ELCB"/>
    <property type="match status" value="1"/>
</dbReference>